<name>A0A9X4PBL0_9PAST</name>
<proteinExistence type="predicted"/>
<dbReference type="NCBIfam" id="NF038363">
    <property type="entry name" value="SecM_small"/>
    <property type="match status" value="1"/>
</dbReference>
<comment type="caution">
    <text evidence="1">The sequence shown here is derived from an EMBL/GenBank/DDBJ whole genome shotgun (WGS) entry which is preliminary data.</text>
</comment>
<evidence type="ECO:0000313" key="1">
    <source>
        <dbReference type="EMBL" id="MDG6894351.1"/>
    </source>
</evidence>
<dbReference type="InterPro" id="IPR020508">
    <property type="entry name" value="SecM_small"/>
</dbReference>
<sequence>MGKIFGKNIVNITGNKKKNTFWPHLLLGMLALFLLPASQDFEQVKENLETNYQSLQQIEQNKIDITVIQPCCFTIDFVALLDFPKFSSNLPHFYTQIVVRQRPIRAGPAV</sequence>
<protein>
    <submittedName>
        <fullName evidence="1">Uncharacterized protein</fullName>
    </submittedName>
</protein>
<dbReference type="Proteomes" id="UP001155500">
    <property type="component" value="Unassembled WGS sequence"/>
</dbReference>
<organism evidence="1 2">
    <name type="scientific">Volucribacter amazonae</name>
    <dbReference type="NCBI Taxonomy" id="256731"/>
    <lineage>
        <taxon>Bacteria</taxon>
        <taxon>Pseudomonadati</taxon>
        <taxon>Pseudomonadota</taxon>
        <taxon>Gammaproteobacteria</taxon>
        <taxon>Pasteurellales</taxon>
        <taxon>Pasteurellaceae</taxon>
        <taxon>Volucribacter</taxon>
    </lineage>
</organism>
<dbReference type="Pfam" id="PF10818">
    <property type="entry name" value="SecM_small"/>
    <property type="match status" value="1"/>
</dbReference>
<evidence type="ECO:0000313" key="2">
    <source>
        <dbReference type="Proteomes" id="UP001155500"/>
    </source>
</evidence>
<gene>
    <name evidence="1" type="ORF">A6A20_01580</name>
</gene>
<dbReference type="EMBL" id="LWID01000001">
    <property type="protein sequence ID" value="MDG6894351.1"/>
    <property type="molecule type" value="Genomic_DNA"/>
</dbReference>
<reference evidence="1" key="1">
    <citation type="submission" date="2016-03" db="EMBL/GenBank/DDBJ databases">
        <title>Co-evolution between Pasteurellaceae and their hosts.</title>
        <authorList>
            <person name="Hansen M.J."/>
            <person name="Bojesen A.M."/>
            <person name="Planet P."/>
        </authorList>
    </citation>
    <scope>NUCLEOTIDE SEQUENCE</scope>
    <source>
        <strain evidence="1">146/S8/89</strain>
    </source>
</reference>
<accession>A0A9X4PBL0</accession>
<dbReference type="RefSeq" id="WP_279571837.1">
    <property type="nucleotide sequence ID" value="NZ_LWID01000001.1"/>
</dbReference>
<keyword evidence="2" id="KW-1185">Reference proteome</keyword>
<dbReference type="AlphaFoldDB" id="A0A9X4PBL0"/>